<reference evidence="2" key="1">
    <citation type="submission" date="2014-11" db="EMBL/GenBank/DDBJ databases">
        <authorList>
            <person name="Amaro Gonzalez C."/>
        </authorList>
    </citation>
    <scope>NUCLEOTIDE SEQUENCE</scope>
</reference>
<proteinExistence type="predicted"/>
<protein>
    <submittedName>
        <fullName evidence="2">Uncharacterized protein</fullName>
    </submittedName>
</protein>
<evidence type="ECO:0000313" key="2">
    <source>
        <dbReference type="EMBL" id="JAH18415.1"/>
    </source>
</evidence>
<dbReference type="EMBL" id="GBXM01090162">
    <property type="protein sequence ID" value="JAH18415.1"/>
    <property type="molecule type" value="Transcribed_RNA"/>
</dbReference>
<dbReference type="AlphaFoldDB" id="A0A0E9QQA4"/>
<sequence>MDGSCGNSLPSHVIGSNIGSP</sequence>
<accession>A0A0E9QQA4</accession>
<feature type="compositionally biased region" description="Polar residues" evidence="1">
    <location>
        <begin position="1"/>
        <end position="10"/>
    </location>
</feature>
<reference evidence="2" key="2">
    <citation type="journal article" date="2015" name="Fish Shellfish Immunol.">
        <title>Early steps in the European eel (Anguilla anguilla)-Vibrio vulnificus interaction in the gills: Role of the RtxA13 toxin.</title>
        <authorList>
            <person name="Callol A."/>
            <person name="Pajuelo D."/>
            <person name="Ebbesson L."/>
            <person name="Teles M."/>
            <person name="MacKenzie S."/>
            <person name="Amaro C."/>
        </authorList>
    </citation>
    <scope>NUCLEOTIDE SEQUENCE</scope>
</reference>
<feature type="region of interest" description="Disordered" evidence="1">
    <location>
        <begin position="1"/>
        <end position="21"/>
    </location>
</feature>
<name>A0A0E9QQA4_ANGAN</name>
<evidence type="ECO:0000256" key="1">
    <source>
        <dbReference type="SAM" id="MobiDB-lite"/>
    </source>
</evidence>
<organism evidence="2">
    <name type="scientific">Anguilla anguilla</name>
    <name type="common">European freshwater eel</name>
    <name type="synonym">Muraena anguilla</name>
    <dbReference type="NCBI Taxonomy" id="7936"/>
    <lineage>
        <taxon>Eukaryota</taxon>
        <taxon>Metazoa</taxon>
        <taxon>Chordata</taxon>
        <taxon>Craniata</taxon>
        <taxon>Vertebrata</taxon>
        <taxon>Euteleostomi</taxon>
        <taxon>Actinopterygii</taxon>
        <taxon>Neopterygii</taxon>
        <taxon>Teleostei</taxon>
        <taxon>Anguilliformes</taxon>
        <taxon>Anguillidae</taxon>
        <taxon>Anguilla</taxon>
    </lineage>
</organism>